<name>A0A926E9J2_9FIRM</name>
<dbReference type="InterPro" id="IPR006674">
    <property type="entry name" value="HD_domain"/>
</dbReference>
<keyword evidence="5" id="KW-1185">Reference proteome</keyword>
<evidence type="ECO:0000256" key="1">
    <source>
        <dbReference type="ARBA" id="ARBA00022723"/>
    </source>
</evidence>
<accession>A0A926E9J2</accession>
<dbReference type="Proteomes" id="UP000660861">
    <property type="component" value="Unassembled WGS sequence"/>
</dbReference>
<dbReference type="SUPFAM" id="SSF109604">
    <property type="entry name" value="HD-domain/PDEase-like"/>
    <property type="match status" value="1"/>
</dbReference>
<dbReference type="GO" id="GO:0046872">
    <property type="term" value="F:metal ion binding"/>
    <property type="evidence" value="ECO:0007669"/>
    <property type="project" value="UniProtKB-KW"/>
</dbReference>
<keyword evidence="2" id="KW-0378">Hydrolase</keyword>
<dbReference type="GO" id="GO:0005737">
    <property type="term" value="C:cytoplasm"/>
    <property type="evidence" value="ECO:0007669"/>
    <property type="project" value="TreeGrafter"/>
</dbReference>
<comment type="caution">
    <text evidence="4">The sequence shown here is derived from an EMBL/GenBank/DDBJ whole genome shotgun (WGS) entry which is preliminary data.</text>
</comment>
<feature type="domain" description="HD" evidence="3">
    <location>
        <begin position="16"/>
        <end position="179"/>
    </location>
</feature>
<dbReference type="InterPro" id="IPR039356">
    <property type="entry name" value="YfbR/HDDC2"/>
</dbReference>
<reference evidence="4" key="1">
    <citation type="submission" date="2020-08" db="EMBL/GenBank/DDBJ databases">
        <title>Genome public.</title>
        <authorList>
            <person name="Liu C."/>
            <person name="Sun Q."/>
        </authorList>
    </citation>
    <scope>NUCLEOTIDE SEQUENCE</scope>
    <source>
        <strain evidence="4">NSJ-54</strain>
    </source>
</reference>
<gene>
    <name evidence="4" type="ORF">H8709_02520</name>
</gene>
<dbReference type="GO" id="GO:0002953">
    <property type="term" value="F:5'-deoxynucleotidase activity"/>
    <property type="evidence" value="ECO:0007669"/>
    <property type="project" value="InterPro"/>
</dbReference>
<evidence type="ECO:0000259" key="3">
    <source>
        <dbReference type="Pfam" id="PF13023"/>
    </source>
</evidence>
<evidence type="ECO:0000256" key="2">
    <source>
        <dbReference type="ARBA" id="ARBA00022801"/>
    </source>
</evidence>
<sequence>MEESRLQKQLRFLVEVDQMKNILRRTLLVDKSRRENDAEHSWHFALMAMILSEYADLSRVDLSRVLRMALVHDLIEVYAGDTFAYDKKGNEDKEERERKAADELFGILPEDQGRELRTLWEEFDAMETPDAQYAASIDRLQPLINNYMTQGHTWHIGVVTSKDVYARAAIIEKAAPELWKVVEFIIEDSIQKGWLKP</sequence>
<dbReference type="Pfam" id="PF13023">
    <property type="entry name" value="HD_3"/>
    <property type="match status" value="1"/>
</dbReference>
<dbReference type="RefSeq" id="WP_262396793.1">
    <property type="nucleotide sequence ID" value="NZ_JACRTC010000001.1"/>
</dbReference>
<protein>
    <submittedName>
        <fullName evidence="4">HD domain-containing protein</fullName>
    </submittedName>
</protein>
<proteinExistence type="predicted"/>
<dbReference type="Gene3D" id="1.10.3210.10">
    <property type="entry name" value="Hypothetical protein af1432"/>
    <property type="match status" value="1"/>
</dbReference>
<dbReference type="PANTHER" id="PTHR11845">
    <property type="entry name" value="5'-DEOXYNUCLEOTIDASE HDDC2"/>
    <property type="match status" value="1"/>
</dbReference>
<dbReference type="AlphaFoldDB" id="A0A926E9J2"/>
<dbReference type="PANTHER" id="PTHR11845:SF13">
    <property type="entry name" value="5'-DEOXYNUCLEOTIDASE HDDC2"/>
    <property type="match status" value="1"/>
</dbReference>
<evidence type="ECO:0000313" key="4">
    <source>
        <dbReference type="EMBL" id="MBC8569698.1"/>
    </source>
</evidence>
<evidence type="ECO:0000313" key="5">
    <source>
        <dbReference type="Proteomes" id="UP000660861"/>
    </source>
</evidence>
<keyword evidence="1" id="KW-0479">Metal-binding</keyword>
<dbReference type="EMBL" id="JACRTC010000001">
    <property type="protein sequence ID" value="MBC8569698.1"/>
    <property type="molecule type" value="Genomic_DNA"/>
</dbReference>
<organism evidence="4 5">
    <name type="scientific">Zongyangia hominis</name>
    <dbReference type="NCBI Taxonomy" id="2763677"/>
    <lineage>
        <taxon>Bacteria</taxon>
        <taxon>Bacillati</taxon>
        <taxon>Bacillota</taxon>
        <taxon>Clostridia</taxon>
        <taxon>Eubacteriales</taxon>
        <taxon>Oscillospiraceae</taxon>
        <taxon>Zongyangia</taxon>
    </lineage>
</organism>